<gene>
    <name evidence="3" type="ORF">K1X11_002230</name>
</gene>
<feature type="transmembrane region" description="Helical" evidence="1">
    <location>
        <begin position="6"/>
        <end position="31"/>
    </location>
</feature>
<reference evidence="3 4" key="1">
    <citation type="submission" date="2021-08" db="EMBL/GenBank/DDBJ databases">
        <authorList>
            <person name="Zhang D."/>
            <person name="Zhang A."/>
            <person name="Wang L."/>
        </authorList>
    </citation>
    <scope>NUCLEOTIDE SEQUENCE [LARGE SCALE GENOMIC DNA]</scope>
    <source>
        <strain evidence="3 4">WL0086</strain>
    </source>
</reference>
<feature type="transmembrane region" description="Helical" evidence="1">
    <location>
        <begin position="81"/>
        <end position="100"/>
    </location>
</feature>
<proteinExistence type="predicted"/>
<feature type="domain" description="Urease accessory protein UreH-like transmembrane" evidence="2">
    <location>
        <begin position="9"/>
        <end position="210"/>
    </location>
</feature>
<dbReference type="InterPro" id="IPR039447">
    <property type="entry name" value="UreH-like_TM_dom"/>
</dbReference>
<accession>A0ABZ1CA73</accession>
<reference evidence="3 4" key="2">
    <citation type="submission" date="2023-12" db="EMBL/GenBank/DDBJ databases">
        <title>Description of an unclassified Opitutus bacterium of Verrucomicrobiota.</title>
        <authorList>
            <person name="Zhang D.-F."/>
        </authorList>
    </citation>
    <scope>NUCLEOTIDE SEQUENCE [LARGE SCALE GENOMIC DNA]</scope>
    <source>
        <strain evidence="3 4">WL0086</strain>
    </source>
</reference>
<dbReference type="RefSeq" id="WP_225919194.1">
    <property type="nucleotide sequence ID" value="NZ_CP139781.1"/>
</dbReference>
<feature type="transmembrane region" description="Helical" evidence="1">
    <location>
        <begin position="52"/>
        <end position="69"/>
    </location>
</feature>
<keyword evidence="1" id="KW-0812">Transmembrane</keyword>
<name>A0ABZ1CA73_9BACT</name>
<evidence type="ECO:0000256" key="1">
    <source>
        <dbReference type="SAM" id="Phobius"/>
    </source>
</evidence>
<evidence type="ECO:0000313" key="3">
    <source>
        <dbReference type="EMBL" id="WRQ88207.1"/>
    </source>
</evidence>
<keyword evidence="1" id="KW-0472">Membrane</keyword>
<organism evidence="3 4">
    <name type="scientific">Actomonas aquatica</name>
    <dbReference type="NCBI Taxonomy" id="2866162"/>
    <lineage>
        <taxon>Bacteria</taxon>
        <taxon>Pseudomonadati</taxon>
        <taxon>Verrucomicrobiota</taxon>
        <taxon>Opitutia</taxon>
        <taxon>Opitutales</taxon>
        <taxon>Opitutaceae</taxon>
        <taxon>Actomonas</taxon>
    </lineage>
</organism>
<feature type="transmembrane region" description="Helical" evidence="1">
    <location>
        <begin position="162"/>
        <end position="185"/>
    </location>
</feature>
<keyword evidence="4" id="KW-1185">Reference proteome</keyword>
<dbReference type="EMBL" id="CP139781">
    <property type="protein sequence ID" value="WRQ88207.1"/>
    <property type="molecule type" value="Genomic_DNA"/>
</dbReference>
<sequence length="236" mass="25154">MFADLLHVVLLALLGTGHCIGMCGAFALAAGSGEGGHSAWWARQISYQLGKGIAYVFVGIAVLAAMKWLESRTPVDALRDIIAWVVGLLMIALGLAQLLGRRLPARFQQWWQGSRACGVLSGLGRSRSAFKGLLIGWINGFLPCGLSWAALLYLVATRSVETVVAGALLFSLATLPGLAATAWLLPKLGTRRRAWLMHAAGLLLIVLGVLTIVRGNDGVHHWFHHNLVIPGADGGH</sequence>
<dbReference type="Pfam" id="PF13386">
    <property type="entry name" value="DsbD_2"/>
    <property type="match status" value="1"/>
</dbReference>
<dbReference type="PANTHER" id="PTHR42208:SF1">
    <property type="entry name" value="HEAVY METAL TRANSPORTER"/>
    <property type="match status" value="1"/>
</dbReference>
<feature type="transmembrane region" description="Helical" evidence="1">
    <location>
        <begin position="133"/>
        <end position="156"/>
    </location>
</feature>
<feature type="transmembrane region" description="Helical" evidence="1">
    <location>
        <begin position="194"/>
        <end position="213"/>
    </location>
</feature>
<protein>
    <submittedName>
        <fullName evidence="3">Sulfite exporter TauE/SafE family protein</fullName>
    </submittedName>
</protein>
<evidence type="ECO:0000313" key="4">
    <source>
        <dbReference type="Proteomes" id="UP000738431"/>
    </source>
</evidence>
<evidence type="ECO:0000259" key="2">
    <source>
        <dbReference type="Pfam" id="PF13386"/>
    </source>
</evidence>
<keyword evidence="1" id="KW-1133">Transmembrane helix</keyword>
<dbReference type="Proteomes" id="UP000738431">
    <property type="component" value="Chromosome"/>
</dbReference>
<dbReference type="PANTHER" id="PTHR42208">
    <property type="entry name" value="HEAVY METAL TRANSPORTER-RELATED"/>
    <property type="match status" value="1"/>
</dbReference>